<evidence type="ECO:0000256" key="1">
    <source>
        <dbReference type="SAM" id="MobiDB-lite"/>
    </source>
</evidence>
<evidence type="ECO:0000313" key="2">
    <source>
        <dbReference type="EMBL" id="CAA9386291.1"/>
    </source>
</evidence>
<feature type="non-terminal residue" evidence="2">
    <location>
        <position position="174"/>
    </location>
</feature>
<feature type="compositionally biased region" description="Basic residues" evidence="1">
    <location>
        <begin position="122"/>
        <end position="152"/>
    </location>
</feature>
<organism evidence="2">
    <name type="scientific">uncultured Pseudonocardia sp</name>
    <dbReference type="NCBI Taxonomy" id="211455"/>
    <lineage>
        <taxon>Bacteria</taxon>
        <taxon>Bacillati</taxon>
        <taxon>Actinomycetota</taxon>
        <taxon>Actinomycetes</taxon>
        <taxon>Pseudonocardiales</taxon>
        <taxon>Pseudonocardiaceae</taxon>
        <taxon>Pseudonocardia</taxon>
        <taxon>environmental samples</taxon>
    </lineage>
</organism>
<dbReference type="EMBL" id="CADCUS010000089">
    <property type="protein sequence ID" value="CAA9386291.1"/>
    <property type="molecule type" value="Genomic_DNA"/>
</dbReference>
<dbReference type="GO" id="GO:0003677">
    <property type="term" value="F:DNA binding"/>
    <property type="evidence" value="ECO:0007669"/>
    <property type="project" value="UniProtKB-KW"/>
</dbReference>
<proteinExistence type="predicted"/>
<name>A0A6J4NFG0_9PSEU</name>
<gene>
    <name evidence="2" type="ORF">AVDCRST_MAG66-631</name>
</gene>
<feature type="compositionally biased region" description="Basic residues" evidence="1">
    <location>
        <begin position="94"/>
        <end position="115"/>
    </location>
</feature>
<accession>A0A6J4NFG0</accession>
<protein>
    <submittedName>
        <fullName evidence="2">Single-stranded DNA-binding protein</fullName>
    </submittedName>
</protein>
<feature type="region of interest" description="Disordered" evidence="1">
    <location>
        <begin position="1"/>
        <end position="174"/>
    </location>
</feature>
<reference evidence="2" key="1">
    <citation type="submission" date="2020-02" db="EMBL/GenBank/DDBJ databases">
        <authorList>
            <person name="Meier V. D."/>
        </authorList>
    </citation>
    <scope>NUCLEOTIDE SEQUENCE</scope>
    <source>
        <strain evidence="2">AVDCRST_MAG66</strain>
    </source>
</reference>
<feature type="compositionally biased region" description="Basic residues" evidence="1">
    <location>
        <begin position="165"/>
        <end position="174"/>
    </location>
</feature>
<sequence length="174" mass="20528">GRRDRHHRGRQPDRRPRAAVHPVGRRGRQLHRGRHAAHLRPPVRRVEGRRRAVHALQRVAPGGGERRRDPHPRHARDGVGAAAPAQLRDPRGREAHRRGAGGRRGRPLAQVRHRQGQQGQPRQRRRWLRRRRRGRRSPWRRQRRLRWGRRLRRPVELGSAGRQRPGGRRRAPLL</sequence>
<feature type="compositionally biased region" description="Basic residues" evidence="1">
    <location>
        <begin position="23"/>
        <end position="43"/>
    </location>
</feature>
<dbReference type="AlphaFoldDB" id="A0A6J4NFG0"/>
<keyword evidence="2" id="KW-0238">DNA-binding</keyword>
<feature type="non-terminal residue" evidence="2">
    <location>
        <position position="1"/>
    </location>
</feature>